<dbReference type="AlphaFoldDB" id="A0A1E3HLS4"/>
<dbReference type="Proteomes" id="UP000094819">
    <property type="component" value="Unassembled WGS sequence"/>
</dbReference>
<dbReference type="GeneID" id="30197244"/>
<name>A0A1E3HLS4_9TREE</name>
<feature type="chain" id="PRO_5009129276" evidence="1">
    <location>
        <begin position="21"/>
        <end position="106"/>
    </location>
</feature>
<dbReference type="EMBL" id="AWGH01000050">
    <property type="protein sequence ID" value="ODN77298.1"/>
    <property type="molecule type" value="Genomic_DNA"/>
</dbReference>
<comment type="caution">
    <text evidence="2">The sequence shown here is derived from an EMBL/GenBank/DDBJ whole genome shotgun (WGS) entry which is preliminary data.</text>
</comment>
<proteinExistence type="predicted"/>
<keyword evidence="3" id="KW-1185">Reference proteome</keyword>
<reference evidence="2 3" key="1">
    <citation type="submission" date="2016-06" db="EMBL/GenBank/DDBJ databases">
        <title>Evolution of pathogenesis and genome organization in the Tremellales.</title>
        <authorList>
            <person name="Cuomo C."/>
            <person name="Litvintseva A."/>
            <person name="Heitman J."/>
            <person name="Chen Y."/>
            <person name="Sun S."/>
            <person name="Springer D."/>
            <person name="Dromer F."/>
            <person name="Young S."/>
            <person name="Zeng Q."/>
            <person name="Chapman S."/>
            <person name="Gujja S."/>
            <person name="Saif S."/>
            <person name="Birren B."/>
        </authorList>
    </citation>
    <scope>NUCLEOTIDE SEQUENCE [LARGE SCALE GENOMIC DNA]</scope>
    <source>
        <strain evidence="2 3">CBS 7118</strain>
    </source>
</reference>
<keyword evidence="1" id="KW-0732">Signal</keyword>
<evidence type="ECO:0000313" key="2">
    <source>
        <dbReference type="EMBL" id="ODN77298.1"/>
    </source>
</evidence>
<evidence type="ECO:0000313" key="3">
    <source>
        <dbReference type="Proteomes" id="UP000094819"/>
    </source>
</evidence>
<accession>A0A1E3HLS4</accession>
<evidence type="ECO:0000256" key="1">
    <source>
        <dbReference type="SAM" id="SignalP"/>
    </source>
</evidence>
<dbReference type="OrthoDB" id="2568950at2759"/>
<feature type="signal peptide" evidence="1">
    <location>
        <begin position="1"/>
        <end position="20"/>
    </location>
</feature>
<organism evidence="2 3">
    <name type="scientific">Cryptococcus wingfieldii CBS 7118</name>
    <dbReference type="NCBI Taxonomy" id="1295528"/>
    <lineage>
        <taxon>Eukaryota</taxon>
        <taxon>Fungi</taxon>
        <taxon>Dikarya</taxon>
        <taxon>Basidiomycota</taxon>
        <taxon>Agaricomycotina</taxon>
        <taxon>Tremellomycetes</taxon>
        <taxon>Tremellales</taxon>
        <taxon>Cryptococcaceae</taxon>
        <taxon>Cryptococcus</taxon>
    </lineage>
</organism>
<dbReference type="RefSeq" id="XP_019028005.1">
    <property type="nucleotide sequence ID" value="XM_019180006.1"/>
</dbReference>
<gene>
    <name evidence="2" type="ORF">L198_08033</name>
</gene>
<protein>
    <submittedName>
        <fullName evidence="2">Uncharacterized protein</fullName>
    </submittedName>
</protein>
<sequence length="106" mass="11398">MFKSATVLATLALIVSPVLAADYRVLVNKPDCQTVDQFKFNYETLCPVFDVGSNNTFKGVLVEAGDFSGDNNDTQARVYCTWTNVTDGSTYTLSNDVAISLGGSKA</sequence>